<dbReference type="InterPro" id="IPR011008">
    <property type="entry name" value="Dimeric_a/b-barrel"/>
</dbReference>
<reference evidence="2" key="2">
    <citation type="journal article" date="2015" name="ISME J.">
        <title>A new class of marine Euryarchaeota group II from the Mediterranean deep chlorophyll maximum.</title>
        <authorList>
            <person name="Martin-Cuadrado A.B."/>
            <person name="Garcia-Heredia I."/>
            <person name="Molto A.G."/>
            <person name="Lopez-Ubeda R."/>
            <person name="Kimes N."/>
            <person name="Lopez-Garcia P."/>
            <person name="Moreira D."/>
            <person name="Rodriguez-Valera F."/>
        </authorList>
    </citation>
    <scope>NUCLEOTIDE SEQUENCE</scope>
</reference>
<evidence type="ECO:0000313" key="2">
    <source>
        <dbReference type="EMBL" id="AKQ06079.1"/>
    </source>
</evidence>
<name>A0A0R7K452_9ARCH</name>
<reference evidence="2" key="1">
    <citation type="submission" date="2014-11" db="EMBL/GenBank/DDBJ databases">
        <authorList>
            <person name="Tripathy S."/>
        </authorList>
    </citation>
    <scope>NUCLEOTIDE SEQUENCE</scope>
</reference>
<dbReference type="Gene3D" id="3.30.70.920">
    <property type="match status" value="1"/>
</dbReference>
<dbReference type="EMBL" id="KP211915">
    <property type="protein sequence ID" value="AKQ06079.1"/>
    <property type="molecule type" value="Genomic_DNA"/>
</dbReference>
<proteinExistence type="predicted"/>
<evidence type="ECO:0000259" key="1">
    <source>
        <dbReference type="Pfam" id="PF01037"/>
    </source>
</evidence>
<dbReference type="SUPFAM" id="SSF54909">
    <property type="entry name" value="Dimeric alpha+beta barrel"/>
    <property type="match status" value="1"/>
</dbReference>
<accession>A0A0R7K452</accession>
<dbReference type="InterPro" id="IPR019887">
    <property type="entry name" value="Tscrpt_reg_AsnC/Lrp_C"/>
</dbReference>
<dbReference type="Pfam" id="PF01037">
    <property type="entry name" value="AsnC_trans_reg"/>
    <property type="match status" value="1"/>
</dbReference>
<sequence>MYASSLHSEYQSEQLIRKDVSGLYMSVGYVLVNVEPGSEVNVFNAASSLSFVTDANLLFGDHDLIVKLEADNMGDIARLVVESIRAIPGVLNTKTLACAEM</sequence>
<protein>
    <recommendedName>
        <fullName evidence="1">Transcription regulator AsnC/Lrp ligand binding domain-containing protein</fullName>
    </recommendedName>
</protein>
<organism evidence="2">
    <name type="scientific">uncultured Poseidoniia archaeon</name>
    <dbReference type="NCBI Taxonomy" id="1697135"/>
    <lineage>
        <taxon>Archaea</taxon>
        <taxon>Methanobacteriati</taxon>
        <taxon>Thermoplasmatota</taxon>
        <taxon>Candidatus Poseidoniia</taxon>
        <taxon>environmental samples</taxon>
    </lineage>
</organism>
<dbReference type="AlphaFoldDB" id="A0A0R7K452"/>
<feature type="domain" description="Transcription regulator AsnC/Lrp ligand binding" evidence="1">
    <location>
        <begin position="30"/>
        <end position="96"/>
    </location>
</feature>